<name>A0A1R2APS6_9CILI</name>
<dbReference type="OrthoDB" id="304039at2759"/>
<accession>A0A1R2APS6</accession>
<gene>
    <name evidence="1" type="ORF">SteCoe_36602</name>
</gene>
<dbReference type="Proteomes" id="UP000187209">
    <property type="component" value="Unassembled WGS sequence"/>
</dbReference>
<proteinExistence type="predicted"/>
<organism evidence="1 2">
    <name type="scientific">Stentor coeruleus</name>
    <dbReference type="NCBI Taxonomy" id="5963"/>
    <lineage>
        <taxon>Eukaryota</taxon>
        <taxon>Sar</taxon>
        <taxon>Alveolata</taxon>
        <taxon>Ciliophora</taxon>
        <taxon>Postciliodesmatophora</taxon>
        <taxon>Heterotrichea</taxon>
        <taxon>Heterotrichida</taxon>
        <taxon>Stentoridae</taxon>
        <taxon>Stentor</taxon>
    </lineage>
</organism>
<dbReference type="AlphaFoldDB" id="A0A1R2APS6"/>
<evidence type="ECO:0000313" key="1">
    <source>
        <dbReference type="EMBL" id="OMJ66521.1"/>
    </source>
</evidence>
<dbReference type="EMBL" id="MPUH01001697">
    <property type="protein sequence ID" value="OMJ66521.1"/>
    <property type="molecule type" value="Genomic_DNA"/>
</dbReference>
<reference evidence="1 2" key="1">
    <citation type="submission" date="2016-11" db="EMBL/GenBank/DDBJ databases">
        <title>The macronuclear genome of Stentor coeruleus: a giant cell with tiny introns.</title>
        <authorList>
            <person name="Slabodnick M."/>
            <person name="Ruby J.G."/>
            <person name="Reiff S.B."/>
            <person name="Swart E.C."/>
            <person name="Gosai S."/>
            <person name="Prabakaran S."/>
            <person name="Witkowska E."/>
            <person name="Larue G.E."/>
            <person name="Fisher S."/>
            <person name="Freeman R.M."/>
            <person name="Gunawardena J."/>
            <person name="Chu W."/>
            <person name="Stover N.A."/>
            <person name="Gregory B.D."/>
            <person name="Nowacki M."/>
            <person name="Derisi J."/>
            <person name="Roy S.W."/>
            <person name="Marshall W.F."/>
            <person name="Sood P."/>
        </authorList>
    </citation>
    <scope>NUCLEOTIDE SEQUENCE [LARGE SCALE GENOMIC DNA]</scope>
    <source>
        <strain evidence="1">WM001</strain>
    </source>
</reference>
<evidence type="ECO:0000313" key="2">
    <source>
        <dbReference type="Proteomes" id="UP000187209"/>
    </source>
</evidence>
<keyword evidence="2" id="KW-1185">Reference proteome</keyword>
<protein>
    <submittedName>
        <fullName evidence="1">Uncharacterized protein</fullName>
    </submittedName>
</protein>
<sequence>MIVRKLKNPSHNAKIEALQEGTLKVPKRIPEDMRMSLSKTIGSSQNIISLKKSRSTSALKHKLNQMISANATPLNKKSHNKSHLTTELSDIMNLSKASMSSNDSKQCILISIETWLSDQVKTSKASQKYLPYLEALKKLISYDSNIKSLLTTIISGLEDIFKPIDESPQLILSAEVETEKCRSQITELRNSIKELVHEKKTYKNNLDQFNLILGYMKKQGVPVEQYIQEYCQSQTKKDKNPSLSSSLKILPNCSDTKAKAGLIPKLNIIPPSGAGFHQEFMAKAEEFSESWRQLLKSENSS</sequence>
<comment type="caution">
    <text evidence="1">The sequence shown here is derived from an EMBL/GenBank/DDBJ whole genome shotgun (WGS) entry which is preliminary data.</text>
</comment>